<dbReference type="GeneID" id="17311759"/>
<dbReference type="Gene3D" id="1.10.10.60">
    <property type="entry name" value="Homeodomain-like"/>
    <property type="match status" value="1"/>
</dbReference>
<feature type="compositionally biased region" description="Low complexity" evidence="1">
    <location>
        <begin position="70"/>
        <end position="89"/>
    </location>
</feature>
<protein>
    <recommendedName>
        <fullName evidence="2">HTH myb-type domain-containing protein</fullName>
    </recommendedName>
</protein>
<dbReference type="SUPFAM" id="SSF46689">
    <property type="entry name" value="Homeodomain-like"/>
    <property type="match status" value="1"/>
</dbReference>
<reference evidence="3 5" key="1">
    <citation type="journal article" date="2012" name="Nature">
        <title>Algal genomes reveal evolutionary mosaicism and the fate of nucleomorphs.</title>
        <authorList>
            <consortium name="DOE Joint Genome Institute"/>
            <person name="Curtis B.A."/>
            <person name="Tanifuji G."/>
            <person name="Burki F."/>
            <person name="Gruber A."/>
            <person name="Irimia M."/>
            <person name="Maruyama S."/>
            <person name="Arias M.C."/>
            <person name="Ball S.G."/>
            <person name="Gile G.H."/>
            <person name="Hirakawa Y."/>
            <person name="Hopkins J.F."/>
            <person name="Kuo A."/>
            <person name="Rensing S.A."/>
            <person name="Schmutz J."/>
            <person name="Symeonidi A."/>
            <person name="Elias M."/>
            <person name="Eveleigh R.J."/>
            <person name="Herman E.K."/>
            <person name="Klute M.J."/>
            <person name="Nakayama T."/>
            <person name="Obornik M."/>
            <person name="Reyes-Prieto A."/>
            <person name="Armbrust E.V."/>
            <person name="Aves S.J."/>
            <person name="Beiko R.G."/>
            <person name="Coutinho P."/>
            <person name="Dacks J.B."/>
            <person name="Durnford D.G."/>
            <person name="Fast N.M."/>
            <person name="Green B.R."/>
            <person name="Grisdale C.J."/>
            <person name="Hempel F."/>
            <person name="Henrissat B."/>
            <person name="Hoppner M.P."/>
            <person name="Ishida K."/>
            <person name="Kim E."/>
            <person name="Koreny L."/>
            <person name="Kroth P.G."/>
            <person name="Liu Y."/>
            <person name="Malik S.B."/>
            <person name="Maier U.G."/>
            <person name="McRose D."/>
            <person name="Mock T."/>
            <person name="Neilson J.A."/>
            <person name="Onodera N.T."/>
            <person name="Poole A.M."/>
            <person name="Pritham E.J."/>
            <person name="Richards T.A."/>
            <person name="Rocap G."/>
            <person name="Roy S.W."/>
            <person name="Sarai C."/>
            <person name="Schaack S."/>
            <person name="Shirato S."/>
            <person name="Slamovits C.H."/>
            <person name="Spencer D.F."/>
            <person name="Suzuki S."/>
            <person name="Worden A.Z."/>
            <person name="Zauner S."/>
            <person name="Barry K."/>
            <person name="Bell C."/>
            <person name="Bharti A.K."/>
            <person name="Crow J.A."/>
            <person name="Grimwood J."/>
            <person name="Kramer R."/>
            <person name="Lindquist E."/>
            <person name="Lucas S."/>
            <person name="Salamov A."/>
            <person name="McFadden G.I."/>
            <person name="Lane C.E."/>
            <person name="Keeling P.J."/>
            <person name="Gray M.W."/>
            <person name="Grigoriev I.V."/>
            <person name="Archibald J.M."/>
        </authorList>
    </citation>
    <scope>NUCLEOTIDE SEQUENCE</scope>
    <source>
        <strain evidence="3 5">CCMP2712</strain>
    </source>
</reference>
<evidence type="ECO:0000256" key="1">
    <source>
        <dbReference type="SAM" id="MobiDB-lite"/>
    </source>
</evidence>
<dbReference type="HOGENOM" id="CLU_1535383_0_0_1"/>
<dbReference type="InterPro" id="IPR017930">
    <property type="entry name" value="Myb_dom"/>
</dbReference>
<evidence type="ECO:0000313" key="5">
    <source>
        <dbReference type="Proteomes" id="UP000011087"/>
    </source>
</evidence>
<dbReference type="OrthoDB" id="1434370at2759"/>
<dbReference type="Proteomes" id="UP000011087">
    <property type="component" value="Unassembled WGS sequence"/>
</dbReference>
<reference evidence="4" key="3">
    <citation type="submission" date="2016-03" db="UniProtKB">
        <authorList>
            <consortium name="EnsemblProtists"/>
        </authorList>
    </citation>
    <scope>IDENTIFICATION</scope>
</reference>
<gene>
    <name evidence="3" type="ORF">GUITHDRAFT_99380</name>
</gene>
<name>L1K2B6_GUITC</name>
<organism evidence="3">
    <name type="scientific">Guillardia theta (strain CCMP2712)</name>
    <name type="common">Cryptophyte</name>
    <dbReference type="NCBI Taxonomy" id="905079"/>
    <lineage>
        <taxon>Eukaryota</taxon>
        <taxon>Cryptophyceae</taxon>
        <taxon>Pyrenomonadales</taxon>
        <taxon>Geminigeraceae</taxon>
        <taxon>Guillardia</taxon>
    </lineage>
</organism>
<feature type="domain" description="HTH myb-type" evidence="2">
    <location>
        <begin position="138"/>
        <end position="163"/>
    </location>
</feature>
<feature type="region of interest" description="Disordered" evidence="1">
    <location>
        <begin position="65"/>
        <end position="97"/>
    </location>
</feature>
<sequence length="175" mass="20055">MNEPVDYGEEEANVRCIDLTSLKPGDIFYDHFWHERFFVIPEQTEEPQAFQNDRLHCSVPSKVATEADKTTSMSSATSPSSPSIHSKNPMANDRPKHWSEEEHRLFLKGLELFCQFKSVPYNEDGTLFVGLGTGVAEKIAKLVRTRSPLQVRSHAQKYFQKLIRNMKRDAKKLGK</sequence>
<evidence type="ECO:0000313" key="3">
    <source>
        <dbReference type="EMBL" id="EKX54724.1"/>
    </source>
</evidence>
<dbReference type="InterPro" id="IPR001005">
    <property type="entry name" value="SANT/Myb"/>
</dbReference>
<dbReference type="KEGG" id="gtt:GUITHDRAFT_99380"/>
<dbReference type="InterPro" id="IPR009057">
    <property type="entry name" value="Homeodomain-like_sf"/>
</dbReference>
<evidence type="ECO:0000259" key="2">
    <source>
        <dbReference type="PROSITE" id="PS51294"/>
    </source>
</evidence>
<dbReference type="AlphaFoldDB" id="L1K2B6"/>
<dbReference type="CDD" id="cd00167">
    <property type="entry name" value="SANT"/>
    <property type="match status" value="1"/>
</dbReference>
<dbReference type="EMBL" id="JH992966">
    <property type="protein sequence ID" value="EKX54724.1"/>
    <property type="molecule type" value="Genomic_DNA"/>
</dbReference>
<keyword evidence="5" id="KW-1185">Reference proteome</keyword>
<dbReference type="PROSITE" id="PS51294">
    <property type="entry name" value="HTH_MYB"/>
    <property type="match status" value="1"/>
</dbReference>
<dbReference type="STRING" id="905079.L1K2B6"/>
<accession>L1K2B6</accession>
<proteinExistence type="predicted"/>
<dbReference type="RefSeq" id="XP_005841704.1">
    <property type="nucleotide sequence ID" value="XM_005841647.1"/>
</dbReference>
<evidence type="ECO:0000313" key="4">
    <source>
        <dbReference type="EnsemblProtists" id="EKX54724"/>
    </source>
</evidence>
<dbReference type="PaxDb" id="55529-EKX54724"/>
<dbReference type="PANTHER" id="PTHR44042">
    <property type="entry name" value="DUPLICATED HOMEODOMAIN-LIKE SUPERFAMILY PROTEIN-RELATED"/>
    <property type="match status" value="1"/>
</dbReference>
<dbReference type="EnsemblProtists" id="EKX54724">
    <property type="protein sequence ID" value="EKX54724"/>
    <property type="gene ID" value="GUITHDRAFT_99380"/>
</dbReference>
<reference evidence="5" key="2">
    <citation type="submission" date="2012-11" db="EMBL/GenBank/DDBJ databases">
        <authorList>
            <person name="Kuo A."/>
            <person name="Curtis B.A."/>
            <person name="Tanifuji G."/>
            <person name="Burki F."/>
            <person name="Gruber A."/>
            <person name="Irimia M."/>
            <person name="Maruyama S."/>
            <person name="Arias M.C."/>
            <person name="Ball S.G."/>
            <person name="Gile G.H."/>
            <person name="Hirakawa Y."/>
            <person name="Hopkins J.F."/>
            <person name="Rensing S.A."/>
            <person name="Schmutz J."/>
            <person name="Symeonidi A."/>
            <person name="Elias M."/>
            <person name="Eveleigh R.J."/>
            <person name="Herman E.K."/>
            <person name="Klute M.J."/>
            <person name="Nakayama T."/>
            <person name="Obornik M."/>
            <person name="Reyes-Prieto A."/>
            <person name="Armbrust E.V."/>
            <person name="Aves S.J."/>
            <person name="Beiko R.G."/>
            <person name="Coutinho P."/>
            <person name="Dacks J.B."/>
            <person name="Durnford D.G."/>
            <person name="Fast N.M."/>
            <person name="Green B.R."/>
            <person name="Grisdale C."/>
            <person name="Hempe F."/>
            <person name="Henrissat B."/>
            <person name="Hoppner M.P."/>
            <person name="Ishida K.-I."/>
            <person name="Kim E."/>
            <person name="Koreny L."/>
            <person name="Kroth P.G."/>
            <person name="Liu Y."/>
            <person name="Malik S.-B."/>
            <person name="Maier U.G."/>
            <person name="McRose D."/>
            <person name="Mock T."/>
            <person name="Neilson J.A."/>
            <person name="Onodera N.T."/>
            <person name="Poole A.M."/>
            <person name="Pritham E.J."/>
            <person name="Richards T.A."/>
            <person name="Rocap G."/>
            <person name="Roy S.W."/>
            <person name="Sarai C."/>
            <person name="Schaack S."/>
            <person name="Shirato S."/>
            <person name="Slamovits C.H."/>
            <person name="Spencer D.F."/>
            <person name="Suzuki S."/>
            <person name="Worden A.Z."/>
            <person name="Zauner S."/>
            <person name="Barry K."/>
            <person name="Bell C."/>
            <person name="Bharti A.K."/>
            <person name="Crow J.A."/>
            <person name="Grimwood J."/>
            <person name="Kramer R."/>
            <person name="Lindquist E."/>
            <person name="Lucas S."/>
            <person name="Salamov A."/>
            <person name="McFadden G.I."/>
            <person name="Lane C.E."/>
            <person name="Keeling P.J."/>
            <person name="Gray M.W."/>
            <person name="Grigoriev I.V."/>
            <person name="Archibald J.M."/>
        </authorList>
    </citation>
    <scope>NUCLEOTIDE SEQUENCE</scope>
    <source>
        <strain evidence="5">CCMP2712</strain>
    </source>
</reference>